<proteinExistence type="predicted"/>
<dbReference type="AlphaFoldDB" id="A0AAC9LJJ3"/>
<feature type="transmembrane region" description="Helical" evidence="1">
    <location>
        <begin position="93"/>
        <end position="112"/>
    </location>
</feature>
<protein>
    <submittedName>
        <fullName evidence="2">Uncharacterized protein</fullName>
    </submittedName>
</protein>
<name>A0AAC9LJJ3_9FLAO</name>
<evidence type="ECO:0000313" key="3">
    <source>
        <dbReference type="Proteomes" id="UP000187506"/>
    </source>
</evidence>
<sequence length="162" mass="18855">MNLFKHLKPKNEKIQVNLGIKELKKTLDSKGKNFHFKWLSENSFIISLNFSFGSNLLFDVNYANTKSDIIAEGKIAEINDSESTIILKTKSKYWLTFILFLPVLVLFFELTFDLGIPLPFFFVFPIGYVILINFIKTEDEKLINKFKEHLNEEINNALQQSI</sequence>
<evidence type="ECO:0000313" key="2">
    <source>
        <dbReference type="EMBL" id="APX99900.1"/>
    </source>
</evidence>
<keyword evidence="3" id="KW-1185">Reference proteome</keyword>
<accession>A0AAC9LJJ3</accession>
<dbReference type="KEGG" id="lvn:BWR22_06120"/>
<dbReference type="RefSeq" id="WP_076732634.1">
    <property type="nucleotide sequence ID" value="NZ_CP019352.1"/>
</dbReference>
<feature type="transmembrane region" description="Helical" evidence="1">
    <location>
        <begin position="118"/>
        <end position="135"/>
    </location>
</feature>
<dbReference type="EMBL" id="CP019352">
    <property type="protein sequence ID" value="APX99900.1"/>
    <property type="molecule type" value="Genomic_DNA"/>
</dbReference>
<evidence type="ECO:0000256" key="1">
    <source>
        <dbReference type="SAM" id="Phobius"/>
    </source>
</evidence>
<dbReference type="Proteomes" id="UP000187506">
    <property type="component" value="Chromosome"/>
</dbReference>
<keyword evidence="1" id="KW-1133">Transmembrane helix</keyword>
<gene>
    <name evidence="2" type="ORF">BWR22_06120</name>
</gene>
<reference evidence="2 3" key="1">
    <citation type="submission" date="2017-01" db="EMBL/GenBank/DDBJ databases">
        <title>Complete genome of Lacinutrix venerupis DOK2-8 isolated from seawater in Dokdo.</title>
        <authorList>
            <person name="Chi W.-J."/>
            <person name="Kim J.H."/>
        </authorList>
    </citation>
    <scope>NUCLEOTIDE SEQUENCE [LARGE SCALE GENOMIC DNA]</scope>
    <source>
        <strain evidence="2 3">DOK2-8</strain>
    </source>
</reference>
<organism evidence="2 3">
    <name type="scientific">Lacinutrix venerupis</name>
    <dbReference type="NCBI Taxonomy" id="1486034"/>
    <lineage>
        <taxon>Bacteria</taxon>
        <taxon>Pseudomonadati</taxon>
        <taxon>Bacteroidota</taxon>
        <taxon>Flavobacteriia</taxon>
        <taxon>Flavobacteriales</taxon>
        <taxon>Flavobacteriaceae</taxon>
        <taxon>Lacinutrix</taxon>
    </lineage>
</organism>
<keyword evidence="1" id="KW-0812">Transmembrane</keyword>
<keyword evidence="1" id="KW-0472">Membrane</keyword>